<evidence type="ECO:0000256" key="2">
    <source>
        <dbReference type="SAM" id="Coils"/>
    </source>
</evidence>
<evidence type="ECO:0000313" key="3">
    <source>
        <dbReference type="EMBL" id="TDA39026.1"/>
    </source>
</evidence>
<dbReference type="GO" id="GO:0046872">
    <property type="term" value="F:metal ion binding"/>
    <property type="evidence" value="ECO:0007669"/>
    <property type="project" value="UniProtKB-KW"/>
</dbReference>
<evidence type="ECO:0000256" key="1">
    <source>
        <dbReference type="PIRSR" id="PIRSR602848-1"/>
    </source>
</evidence>
<accession>A0A523BDJ4</accession>
<feature type="coiled-coil region" evidence="2">
    <location>
        <begin position="163"/>
        <end position="210"/>
    </location>
</feature>
<feature type="binding site" evidence="1">
    <location>
        <position position="149"/>
    </location>
    <ligand>
        <name>Mg(2+)</name>
        <dbReference type="ChEBI" id="CHEBI:18420"/>
    </ligand>
</feature>
<dbReference type="InterPro" id="IPR002848">
    <property type="entry name" value="Translin_fam"/>
</dbReference>
<dbReference type="AlphaFoldDB" id="A0A523BDJ4"/>
<name>A0A523BDJ4_9CREN</name>
<keyword evidence="1" id="KW-0460">Magnesium</keyword>
<keyword evidence="2" id="KW-0175">Coiled coil</keyword>
<sequence length="236" mass="26505">MTWLTRCPRAGLPYSAGFLRGCRSVRIAEIVSEINRTLKLKDERRERLISYSREVIRRSGSTILAIHRGDSASAAENLEAARQALHSSLEVCRDQPEYLYLGALPQAMQEFAEASIVMAVLRGEDLPTPEEVGVPPEAYIAGLADAVGEMRRYALDSLRKDNMEEAERMLKVMEEVYVSLKGLDYPRAVVPNLKRRVDMIRRQVEETRADVTLAHHGRLIRGSIERAMDRLKGGGA</sequence>
<feature type="binding site" evidence="1">
    <location>
        <position position="113"/>
    </location>
    <ligand>
        <name>Mg(2+)</name>
        <dbReference type="ChEBI" id="CHEBI:18420"/>
    </ligand>
</feature>
<comment type="caution">
    <text evidence="3">The sequence shown here is derived from an EMBL/GenBank/DDBJ whole genome shotgun (WGS) entry which is preliminary data.</text>
</comment>
<evidence type="ECO:0000313" key="4">
    <source>
        <dbReference type="Proteomes" id="UP000315399"/>
    </source>
</evidence>
<dbReference type="InterPro" id="IPR036081">
    <property type="entry name" value="Translin_sf"/>
</dbReference>
<dbReference type="GO" id="GO:0043565">
    <property type="term" value="F:sequence-specific DNA binding"/>
    <property type="evidence" value="ECO:0007669"/>
    <property type="project" value="InterPro"/>
</dbReference>
<organism evidence="3 4">
    <name type="scientific">Thermoproteota archaeon</name>
    <dbReference type="NCBI Taxonomy" id="2056631"/>
    <lineage>
        <taxon>Archaea</taxon>
        <taxon>Thermoproteota</taxon>
    </lineage>
</organism>
<gene>
    <name evidence="3" type="ORF">DSO08_03250</name>
</gene>
<keyword evidence="1" id="KW-0479">Metal-binding</keyword>
<proteinExistence type="predicted"/>
<dbReference type="Gene3D" id="1.20.58.2140">
    <property type="match status" value="1"/>
</dbReference>
<dbReference type="CDD" id="cd14820">
    <property type="entry name" value="TRAX"/>
    <property type="match status" value="1"/>
</dbReference>
<dbReference type="PANTHER" id="PTHR10741">
    <property type="entry name" value="TRANSLIN AND TRANSLIN ASSOCIATED PROTEIN X"/>
    <property type="match status" value="1"/>
</dbReference>
<reference evidence="3 4" key="1">
    <citation type="journal article" date="2019" name="Nat. Microbiol.">
        <title>Expanding anaerobic alkane metabolism in the domain of Archaea.</title>
        <authorList>
            <person name="Wang Y."/>
            <person name="Wegener G."/>
            <person name="Hou J."/>
            <person name="Wang F."/>
            <person name="Xiao X."/>
        </authorList>
    </citation>
    <scope>NUCLEOTIDE SEQUENCE [LARGE SCALE GENOMIC DNA]</scope>
    <source>
        <strain evidence="3">WYZ-LMO10</strain>
    </source>
</reference>
<dbReference type="Pfam" id="PF01997">
    <property type="entry name" value="Translin"/>
    <property type="match status" value="1"/>
</dbReference>
<dbReference type="EMBL" id="QNVH01000024">
    <property type="protein sequence ID" value="TDA39026.1"/>
    <property type="molecule type" value="Genomic_DNA"/>
</dbReference>
<protein>
    <submittedName>
        <fullName evidence="3">Haloacid dehalogenase</fullName>
    </submittedName>
</protein>
<dbReference type="Proteomes" id="UP000315399">
    <property type="component" value="Unassembled WGS sequence"/>
</dbReference>
<dbReference type="SUPFAM" id="SSF74784">
    <property type="entry name" value="Translin"/>
    <property type="match status" value="1"/>
</dbReference>